<dbReference type="InterPro" id="IPR011008">
    <property type="entry name" value="Dimeric_a/b-barrel"/>
</dbReference>
<dbReference type="Gene3D" id="3.30.70.1060">
    <property type="entry name" value="Dimeric alpha+beta barrel"/>
    <property type="match status" value="1"/>
</dbReference>
<accession>A0A4P2PUG6</accession>
<evidence type="ECO:0000256" key="1">
    <source>
        <dbReference type="SAM" id="MobiDB-lite"/>
    </source>
</evidence>
<gene>
    <name evidence="2" type="ORF">SOCEGT47_007950</name>
</gene>
<protein>
    <submittedName>
        <fullName evidence="2">Uncharacterized protein</fullName>
    </submittedName>
</protein>
<organism evidence="2 3">
    <name type="scientific">Sorangium cellulosum</name>
    <name type="common">Polyangium cellulosum</name>
    <dbReference type="NCBI Taxonomy" id="56"/>
    <lineage>
        <taxon>Bacteria</taxon>
        <taxon>Pseudomonadati</taxon>
        <taxon>Myxococcota</taxon>
        <taxon>Polyangia</taxon>
        <taxon>Polyangiales</taxon>
        <taxon>Polyangiaceae</taxon>
        <taxon>Sorangium</taxon>
    </lineage>
</organism>
<evidence type="ECO:0000313" key="3">
    <source>
        <dbReference type="Proteomes" id="UP000295781"/>
    </source>
</evidence>
<reference evidence="2 3" key="1">
    <citation type="submission" date="2015-09" db="EMBL/GenBank/DDBJ databases">
        <title>Sorangium comparison.</title>
        <authorList>
            <person name="Zaburannyi N."/>
            <person name="Bunk B."/>
            <person name="Overmann J."/>
            <person name="Mueller R."/>
        </authorList>
    </citation>
    <scope>NUCLEOTIDE SEQUENCE [LARGE SCALE GENOMIC DNA]</scope>
    <source>
        <strain evidence="2 3">So ceGT47</strain>
    </source>
</reference>
<proteinExistence type="predicted"/>
<feature type="compositionally biased region" description="Low complexity" evidence="1">
    <location>
        <begin position="57"/>
        <end position="67"/>
    </location>
</feature>
<dbReference type="AlphaFoldDB" id="A0A4P2PUG6"/>
<dbReference type="Proteomes" id="UP000295781">
    <property type="component" value="Chromosome"/>
</dbReference>
<sequence>MKSFAEKLGESGELVAAEGLAGPEQAKLVRAGKDGRPITDGVLPEAKEFLAGYGSWTSRAPSAPTRSPGRRPPRPVPAARRSTWGSRCERG</sequence>
<evidence type="ECO:0000313" key="2">
    <source>
        <dbReference type="EMBL" id="AUX20327.1"/>
    </source>
</evidence>
<dbReference type="EMBL" id="CP012670">
    <property type="protein sequence ID" value="AUX20327.1"/>
    <property type="molecule type" value="Genomic_DNA"/>
</dbReference>
<feature type="region of interest" description="Disordered" evidence="1">
    <location>
        <begin position="54"/>
        <end position="91"/>
    </location>
</feature>
<name>A0A4P2PUG6_SORCE</name>
<dbReference type="SUPFAM" id="SSF54909">
    <property type="entry name" value="Dimeric alpha+beta barrel"/>
    <property type="match status" value="1"/>
</dbReference>